<dbReference type="AlphaFoldDB" id="A0A914XVB9"/>
<reference evidence="2" key="1">
    <citation type="submission" date="2022-11" db="UniProtKB">
        <authorList>
            <consortium name="WormBaseParasite"/>
        </authorList>
    </citation>
    <scope>IDENTIFICATION</scope>
</reference>
<accession>A0A914XVB9</accession>
<evidence type="ECO:0000313" key="1">
    <source>
        <dbReference type="Proteomes" id="UP000887577"/>
    </source>
</evidence>
<evidence type="ECO:0000313" key="2">
    <source>
        <dbReference type="WBParaSite" id="PSU_v2.g10487.t1"/>
    </source>
</evidence>
<sequence length="113" mass="12979">MAEINPEFRYNWIGLTFSLVLSDDNSGFINALEYPDDYFGEAIIIPNTSRIIWLSITTPFGIYEGPICCLNEIEDIFLTLAADEMNSPEMTVDVDKENVNPREYIEFINSRLE</sequence>
<dbReference type="WBParaSite" id="PSU_v2.g10487.t1">
    <property type="protein sequence ID" value="PSU_v2.g10487.t1"/>
    <property type="gene ID" value="PSU_v2.g10487"/>
</dbReference>
<protein>
    <submittedName>
        <fullName evidence="2">Uncharacterized protein</fullName>
    </submittedName>
</protein>
<proteinExistence type="predicted"/>
<dbReference type="Proteomes" id="UP000887577">
    <property type="component" value="Unplaced"/>
</dbReference>
<keyword evidence="1" id="KW-1185">Reference proteome</keyword>
<name>A0A914XVB9_9BILA</name>
<organism evidence="1 2">
    <name type="scientific">Panagrolaimus superbus</name>
    <dbReference type="NCBI Taxonomy" id="310955"/>
    <lineage>
        <taxon>Eukaryota</taxon>
        <taxon>Metazoa</taxon>
        <taxon>Ecdysozoa</taxon>
        <taxon>Nematoda</taxon>
        <taxon>Chromadorea</taxon>
        <taxon>Rhabditida</taxon>
        <taxon>Tylenchina</taxon>
        <taxon>Panagrolaimomorpha</taxon>
        <taxon>Panagrolaimoidea</taxon>
        <taxon>Panagrolaimidae</taxon>
        <taxon>Panagrolaimus</taxon>
    </lineage>
</organism>